<keyword evidence="2" id="KW-0808">Transferase</keyword>
<dbReference type="Gene3D" id="3.90.1410.10">
    <property type="entry name" value="set domain protein methyltransferase, domain 1"/>
    <property type="match status" value="1"/>
</dbReference>
<dbReference type="InterPro" id="IPR036464">
    <property type="entry name" value="Rubisco_LSMT_subst-bd_sf"/>
</dbReference>
<dbReference type="Proteomes" id="UP000002640">
    <property type="component" value="Unassembled WGS sequence"/>
</dbReference>
<sequence length="424" mass="48113">MTSAAAAAAAEQRFLQWLRDNGATFPKLQWPVTSPNGLRGTVAAAAVASGEPMLCIPRRLLISEDLCWRDPQLGRVFQDNRDVFTRDDPVLALFLVRELLLADRSFFHPYLAVLPYPESVQDWTQAELGELHDERLVDAAARRTSEIDVYYRRVMVRLQTKYPGEFPEALYTFDRFKFAWKTIQARTFGRRLPWTALVPFADCLNHTNVATKYDFDVNDNGLFRLYPSGATSFAQGAEVFNSYGRRSNFQLLLDYGFALPDNEWDYVDVEIGKDRAGPRGRKLRFMKRVVRIDRQSSLDELFPPSFLAGLADPVPDEEQSEAAAELSERTALCDALEWLRSILIETIADWGTAENDERILQHAASSDRLRAAVVFRTGRRQIVQKVITQIDDKLVSARRQLDGITELIDGVTDKLEALAVRSSD</sequence>
<evidence type="ECO:0000313" key="4">
    <source>
        <dbReference type="EMBL" id="EGZ16816.1"/>
    </source>
</evidence>
<dbReference type="InterPro" id="IPR046341">
    <property type="entry name" value="SET_dom_sf"/>
</dbReference>
<accession>G4ZIF2</accession>
<dbReference type="InParanoid" id="G4ZIF2"/>
<keyword evidence="1" id="KW-0489">Methyltransferase</keyword>
<evidence type="ECO:0000256" key="3">
    <source>
        <dbReference type="ARBA" id="ARBA00022691"/>
    </source>
</evidence>
<dbReference type="GO" id="GO:0016279">
    <property type="term" value="F:protein-lysine N-methyltransferase activity"/>
    <property type="evidence" value="ECO:0007669"/>
    <property type="project" value="TreeGrafter"/>
</dbReference>
<dbReference type="RefSeq" id="XP_009525874.1">
    <property type="nucleotide sequence ID" value="XM_009527579.1"/>
</dbReference>
<dbReference type="EMBL" id="JH159154">
    <property type="protein sequence ID" value="EGZ16816.1"/>
    <property type="molecule type" value="Genomic_DNA"/>
</dbReference>
<keyword evidence="5" id="KW-1185">Reference proteome</keyword>
<dbReference type="SMR" id="G4ZIF2"/>
<dbReference type="PANTHER" id="PTHR13271">
    <property type="entry name" value="UNCHARACTERIZED PUTATIVE METHYLTRANSFERASE"/>
    <property type="match status" value="1"/>
</dbReference>
<dbReference type="CDD" id="cd10527">
    <property type="entry name" value="SET_LSMT"/>
    <property type="match status" value="1"/>
</dbReference>
<gene>
    <name evidence="4" type="ORF">PHYSODRAFT_251772</name>
</gene>
<dbReference type="PANTHER" id="PTHR13271:SF137">
    <property type="entry name" value="SET DOMAIN-CONTAINING PROTEIN"/>
    <property type="match status" value="1"/>
</dbReference>
<proteinExistence type="predicted"/>
<name>G4ZIF2_PHYSP</name>
<dbReference type="InterPro" id="IPR050600">
    <property type="entry name" value="SETD3_SETD6_MTase"/>
</dbReference>
<evidence type="ECO:0000313" key="5">
    <source>
        <dbReference type="Proteomes" id="UP000002640"/>
    </source>
</evidence>
<dbReference type="AlphaFoldDB" id="G4ZIF2"/>
<dbReference type="SUPFAM" id="SSF81822">
    <property type="entry name" value="RuBisCo LSMT C-terminal, substrate-binding domain"/>
    <property type="match status" value="1"/>
</dbReference>
<dbReference type="OMA" id="FAWKTIQ"/>
<evidence type="ECO:0000256" key="2">
    <source>
        <dbReference type="ARBA" id="ARBA00022679"/>
    </source>
</evidence>
<reference evidence="4 5" key="1">
    <citation type="journal article" date="2006" name="Science">
        <title>Phytophthora genome sequences uncover evolutionary origins and mechanisms of pathogenesis.</title>
        <authorList>
            <person name="Tyler B.M."/>
            <person name="Tripathy S."/>
            <person name="Zhang X."/>
            <person name="Dehal P."/>
            <person name="Jiang R.H."/>
            <person name="Aerts A."/>
            <person name="Arredondo F.D."/>
            <person name="Baxter L."/>
            <person name="Bensasson D."/>
            <person name="Beynon J.L."/>
            <person name="Chapman J."/>
            <person name="Damasceno C.M."/>
            <person name="Dorrance A.E."/>
            <person name="Dou D."/>
            <person name="Dickerman A.W."/>
            <person name="Dubchak I.L."/>
            <person name="Garbelotto M."/>
            <person name="Gijzen M."/>
            <person name="Gordon S.G."/>
            <person name="Govers F."/>
            <person name="Grunwald N.J."/>
            <person name="Huang W."/>
            <person name="Ivors K.L."/>
            <person name="Jones R.W."/>
            <person name="Kamoun S."/>
            <person name="Krampis K."/>
            <person name="Lamour K.H."/>
            <person name="Lee M.K."/>
            <person name="McDonald W.H."/>
            <person name="Medina M."/>
            <person name="Meijer H.J."/>
            <person name="Nordberg E.K."/>
            <person name="Maclean D.J."/>
            <person name="Ospina-Giraldo M.D."/>
            <person name="Morris P.F."/>
            <person name="Phuntumart V."/>
            <person name="Putnam N.H."/>
            <person name="Rash S."/>
            <person name="Rose J.K."/>
            <person name="Sakihama Y."/>
            <person name="Salamov A.A."/>
            <person name="Savidor A."/>
            <person name="Scheuring C.F."/>
            <person name="Smith B.M."/>
            <person name="Sobral B.W."/>
            <person name="Terry A."/>
            <person name="Torto-Alalibo T.A."/>
            <person name="Win J."/>
            <person name="Xu Z."/>
            <person name="Zhang H."/>
            <person name="Grigoriev I.V."/>
            <person name="Rokhsar D.S."/>
            <person name="Boore J.L."/>
        </authorList>
    </citation>
    <scope>NUCLEOTIDE SEQUENCE [LARGE SCALE GENOMIC DNA]</scope>
    <source>
        <strain evidence="4 5">P6497</strain>
    </source>
</reference>
<dbReference type="STRING" id="1094619.G4ZIF2"/>
<dbReference type="GO" id="GO:0032259">
    <property type="term" value="P:methylation"/>
    <property type="evidence" value="ECO:0007669"/>
    <property type="project" value="UniProtKB-KW"/>
</dbReference>
<protein>
    <recommendedName>
        <fullName evidence="6">SET domain-containing protein</fullName>
    </recommendedName>
</protein>
<organism evidence="4 5">
    <name type="scientific">Phytophthora sojae (strain P6497)</name>
    <name type="common">Soybean stem and root rot agent</name>
    <name type="synonym">Phytophthora megasperma f. sp. glycines</name>
    <dbReference type="NCBI Taxonomy" id="1094619"/>
    <lineage>
        <taxon>Eukaryota</taxon>
        <taxon>Sar</taxon>
        <taxon>Stramenopiles</taxon>
        <taxon>Oomycota</taxon>
        <taxon>Peronosporomycetes</taxon>
        <taxon>Peronosporales</taxon>
        <taxon>Peronosporaceae</taxon>
        <taxon>Phytophthora</taxon>
    </lineage>
</organism>
<evidence type="ECO:0000256" key="1">
    <source>
        <dbReference type="ARBA" id="ARBA00022603"/>
    </source>
</evidence>
<dbReference type="KEGG" id="psoj:PHYSODRAFT_251772"/>
<dbReference type="SUPFAM" id="SSF82199">
    <property type="entry name" value="SET domain"/>
    <property type="match status" value="1"/>
</dbReference>
<keyword evidence="3" id="KW-0949">S-adenosyl-L-methionine</keyword>
<dbReference type="GeneID" id="20638188"/>
<evidence type="ECO:0008006" key="6">
    <source>
        <dbReference type="Google" id="ProtNLM"/>
    </source>
</evidence>